<keyword evidence="1" id="KW-1133">Transmembrane helix</keyword>
<evidence type="ECO:0000256" key="1">
    <source>
        <dbReference type="SAM" id="Phobius"/>
    </source>
</evidence>
<feature type="transmembrane region" description="Helical" evidence="1">
    <location>
        <begin position="183"/>
        <end position="205"/>
    </location>
</feature>
<name>A0ABP1IT01_9EUKA</name>
<keyword evidence="3" id="KW-1185">Reference proteome</keyword>
<dbReference type="EMBL" id="CAXDID020000092">
    <property type="protein sequence ID" value="CAL6022912.1"/>
    <property type="molecule type" value="Genomic_DNA"/>
</dbReference>
<evidence type="ECO:0000313" key="2">
    <source>
        <dbReference type="EMBL" id="CAL6022912.1"/>
    </source>
</evidence>
<accession>A0ABP1IT01</accession>
<reference evidence="2 3" key="1">
    <citation type="submission" date="2024-07" db="EMBL/GenBank/DDBJ databases">
        <authorList>
            <person name="Akdeniz Z."/>
        </authorList>
    </citation>
    <scope>NUCLEOTIDE SEQUENCE [LARGE SCALE GENOMIC DNA]</scope>
</reference>
<organism evidence="2 3">
    <name type="scientific">Hexamita inflata</name>
    <dbReference type="NCBI Taxonomy" id="28002"/>
    <lineage>
        <taxon>Eukaryota</taxon>
        <taxon>Metamonada</taxon>
        <taxon>Diplomonadida</taxon>
        <taxon>Hexamitidae</taxon>
        <taxon>Hexamitinae</taxon>
        <taxon>Hexamita</taxon>
    </lineage>
</organism>
<feature type="transmembrane region" description="Helical" evidence="1">
    <location>
        <begin position="96"/>
        <end position="114"/>
    </location>
</feature>
<sequence length="368" mass="43187">MNRAVKNAQVPTPARTHLNALLLTNARVEQLHSTLDLTPIHILALGAQSKQRREQIGDLSAKMTRQLAEKLLRMRCYLLIRFGSNMIGHLRRTHQVIGFKALQILRILAISPLIRLHLDIYRNLTQRIPIRRTSQQLVKFGIDQLLVFPIIVFSRKLILKYQVICLVYILLINRKPILKQKQIVKNVFNIFILLLTVLTCLYYHLLQHQSIIVISKIYNDLYVNNFTPTVRIRTIIRMQLFQSNYLPLLRTCSSFSEFESLINLSSQQLNVKPRQIISLFQLSVHFQVKCEIVDYAKEHSYINSVQLFKQIQSKFPNNQPESIYLAVKEAQQEVETPLVLFSTEITQKYADNEPDWYEYMWFQENEPL</sequence>
<gene>
    <name evidence="2" type="ORF">HINF_LOCUS28875</name>
</gene>
<keyword evidence="1" id="KW-0812">Transmembrane</keyword>
<comment type="caution">
    <text evidence="2">The sequence shown here is derived from an EMBL/GenBank/DDBJ whole genome shotgun (WGS) entry which is preliminary data.</text>
</comment>
<keyword evidence="1" id="KW-0472">Membrane</keyword>
<protein>
    <submittedName>
        <fullName evidence="2">Hypothetical_protein</fullName>
    </submittedName>
</protein>
<feature type="transmembrane region" description="Helical" evidence="1">
    <location>
        <begin position="146"/>
        <end position="171"/>
    </location>
</feature>
<dbReference type="Proteomes" id="UP001642409">
    <property type="component" value="Unassembled WGS sequence"/>
</dbReference>
<proteinExistence type="predicted"/>
<evidence type="ECO:0000313" key="3">
    <source>
        <dbReference type="Proteomes" id="UP001642409"/>
    </source>
</evidence>